<keyword evidence="5 7" id="KW-1133">Transmembrane helix</keyword>
<feature type="transmembrane region" description="Helical" evidence="7">
    <location>
        <begin position="67"/>
        <end position="85"/>
    </location>
</feature>
<feature type="transmembrane region" description="Helical" evidence="7">
    <location>
        <begin position="117"/>
        <end position="138"/>
    </location>
</feature>
<dbReference type="RefSeq" id="WP_164906191.1">
    <property type="nucleotide sequence ID" value="NZ_CP016893.1"/>
</dbReference>
<sequence>MNNDEIKENLLDIRSHETKPLWRQKNFLILLLGDLLISFGSKVYELVLPLLIYELTKSSIVMGTMKAVEFLPNLLLAVFIGVLVDRTDRKRFLIYALFIQIILLSTLYISIKSGHKYILLFYIIGFFFMALFYCYDNAMTSIVKDVIPYNLLTSANSKFSFISTFIGIIGPAISGFILALSNLEDGLLITMLALLGGFIVFSFLKSQKNQIEAKKENQSILEDIKEGWIELRRNHSLWLITLIVVFTNATSGLFDSMVIFFAEDSFHLSSFQLGLVFSIAGLGGLLGSLSTDYISKKLMFGKLMGITIFFISFAYIIMYFASNIFFIALSLFLEGIFNSIFAICIYTYRQETTPSHLIGRISGITGAIFMIGVPLSMFGSGWIVSIINTKYLFLGAAILNLLIFIVYRKLSLWNLT</sequence>
<dbReference type="PANTHER" id="PTHR23513:SF6">
    <property type="entry name" value="MAJOR FACILITATOR SUPERFAMILY ASSOCIATED DOMAIN-CONTAINING PROTEIN"/>
    <property type="match status" value="1"/>
</dbReference>
<feature type="transmembrane region" description="Helical" evidence="7">
    <location>
        <begin position="186"/>
        <end position="204"/>
    </location>
</feature>
<dbReference type="InterPro" id="IPR036259">
    <property type="entry name" value="MFS_trans_sf"/>
</dbReference>
<feature type="transmembrane region" description="Helical" evidence="7">
    <location>
        <begin position="27"/>
        <end position="47"/>
    </location>
</feature>
<dbReference type="Gene3D" id="1.20.1250.20">
    <property type="entry name" value="MFS general substrate transporter like domains"/>
    <property type="match status" value="1"/>
</dbReference>
<evidence type="ECO:0000256" key="4">
    <source>
        <dbReference type="ARBA" id="ARBA00022692"/>
    </source>
</evidence>
<dbReference type="Proteomes" id="UP000214975">
    <property type="component" value="Chromosome"/>
</dbReference>
<dbReference type="CDD" id="cd06173">
    <property type="entry name" value="MFS_MefA_like"/>
    <property type="match status" value="1"/>
</dbReference>
<dbReference type="SUPFAM" id="SSF103473">
    <property type="entry name" value="MFS general substrate transporter"/>
    <property type="match status" value="1"/>
</dbReference>
<feature type="transmembrane region" description="Helical" evidence="7">
    <location>
        <begin position="237"/>
        <end position="262"/>
    </location>
</feature>
<feature type="transmembrane region" description="Helical" evidence="7">
    <location>
        <begin position="159"/>
        <end position="180"/>
    </location>
</feature>
<dbReference type="InterPro" id="IPR020846">
    <property type="entry name" value="MFS_dom"/>
</dbReference>
<accession>A0A223I296</accession>
<feature type="transmembrane region" description="Helical" evidence="7">
    <location>
        <begin position="299"/>
        <end position="318"/>
    </location>
</feature>
<proteinExistence type="predicted"/>
<reference evidence="9 10" key="1">
    <citation type="submission" date="2016-08" db="EMBL/GenBank/DDBJ databases">
        <title>A novel genetic cassette of butanologenic Thermoanaerobacterium thermosaccharolyticum that directly convert cellulose to butanol.</title>
        <authorList>
            <person name="Li T."/>
            <person name="He J."/>
        </authorList>
    </citation>
    <scope>NUCLEOTIDE SEQUENCE [LARGE SCALE GENOMIC DNA]</scope>
    <source>
        <strain evidence="9 10">TG57</strain>
    </source>
</reference>
<feature type="transmembrane region" description="Helical" evidence="7">
    <location>
        <begin position="391"/>
        <end position="407"/>
    </location>
</feature>
<keyword evidence="2" id="KW-0813">Transport</keyword>
<dbReference type="InterPro" id="IPR011701">
    <property type="entry name" value="MFS"/>
</dbReference>
<evidence type="ECO:0000256" key="3">
    <source>
        <dbReference type="ARBA" id="ARBA00022475"/>
    </source>
</evidence>
<feature type="transmembrane region" description="Helical" evidence="7">
    <location>
        <begin position="268"/>
        <end position="287"/>
    </location>
</feature>
<keyword evidence="3" id="KW-1003">Cell membrane</keyword>
<evidence type="ECO:0000313" key="10">
    <source>
        <dbReference type="Proteomes" id="UP000214975"/>
    </source>
</evidence>
<feature type="transmembrane region" description="Helical" evidence="7">
    <location>
        <begin position="361"/>
        <end position="385"/>
    </location>
</feature>
<comment type="subcellular location">
    <subcellularLocation>
        <location evidence="1">Cell membrane</location>
        <topology evidence="1">Multi-pass membrane protein</topology>
    </subcellularLocation>
</comment>
<keyword evidence="6 7" id="KW-0472">Membrane</keyword>
<name>A0A223I296_THETR</name>
<evidence type="ECO:0000256" key="7">
    <source>
        <dbReference type="SAM" id="Phobius"/>
    </source>
</evidence>
<protein>
    <submittedName>
        <fullName evidence="9">Arabinose transporter permease</fullName>
    </submittedName>
</protein>
<evidence type="ECO:0000313" key="9">
    <source>
        <dbReference type="EMBL" id="AST58684.1"/>
    </source>
</evidence>
<dbReference type="Pfam" id="PF07690">
    <property type="entry name" value="MFS_1"/>
    <property type="match status" value="1"/>
</dbReference>
<dbReference type="EMBL" id="CP016893">
    <property type="protein sequence ID" value="AST58684.1"/>
    <property type="molecule type" value="Genomic_DNA"/>
</dbReference>
<dbReference type="PANTHER" id="PTHR23513">
    <property type="entry name" value="INTEGRAL MEMBRANE EFFLUX PROTEIN-RELATED"/>
    <property type="match status" value="1"/>
</dbReference>
<dbReference type="GO" id="GO:0022857">
    <property type="term" value="F:transmembrane transporter activity"/>
    <property type="evidence" value="ECO:0007669"/>
    <property type="project" value="InterPro"/>
</dbReference>
<evidence type="ECO:0000256" key="6">
    <source>
        <dbReference type="ARBA" id="ARBA00023136"/>
    </source>
</evidence>
<evidence type="ECO:0000256" key="2">
    <source>
        <dbReference type="ARBA" id="ARBA00022448"/>
    </source>
</evidence>
<evidence type="ECO:0000256" key="1">
    <source>
        <dbReference type="ARBA" id="ARBA00004651"/>
    </source>
</evidence>
<feature type="domain" description="Major facilitator superfamily (MFS) profile" evidence="8">
    <location>
        <begin position="26"/>
        <end position="412"/>
    </location>
</feature>
<evidence type="ECO:0000256" key="5">
    <source>
        <dbReference type="ARBA" id="ARBA00022989"/>
    </source>
</evidence>
<gene>
    <name evidence="9" type="ORF">Thert_02873</name>
</gene>
<dbReference type="GO" id="GO:0005886">
    <property type="term" value="C:plasma membrane"/>
    <property type="evidence" value="ECO:0007669"/>
    <property type="project" value="UniProtKB-SubCell"/>
</dbReference>
<keyword evidence="4 7" id="KW-0812">Transmembrane</keyword>
<feature type="transmembrane region" description="Helical" evidence="7">
    <location>
        <begin position="324"/>
        <end position="349"/>
    </location>
</feature>
<feature type="transmembrane region" description="Helical" evidence="7">
    <location>
        <begin position="92"/>
        <end position="111"/>
    </location>
</feature>
<dbReference type="AlphaFoldDB" id="A0A223I296"/>
<evidence type="ECO:0000259" key="8">
    <source>
        <dbReference type="PROSITE" id="PS50850"/>
    </source>
</evidence>
<organism evidence="9 10">
    <name type="scientific">Thermoanaerobacterium thermosaccharolyticum</name>
    <name type="common">Clostridium thermosaccharolyticum</name>
    <dbReference type="NCBI Taxonomy" id="1517"/>
    <lineage>
        <taxon>Bacteria</taxon>
        <taxon>Bacillati</taxon>
        <taxon>Bacillota</taxon>
        <taxon>Clostridia</taxon>
        <taxon>Thermoanaerobacterales</taxon>
        <taxon>Thermoanaerobacteraceae</taxon>
        <taxon>Thermoanaerobacterium</taxon>
    </lineage>
</organism>
<dbReference type="PROSITE" id="PS50850">
    <property type="entry name" value="MFS"/>
    <property type="match status" value="1"/>
</dbReference>